<keyword evidence="2" id="KW-1185">Reference proteome</keyword>
<evidence type="ECO:0000313" key="2">
    <source>
        <dbReference type="Proteomes" id="UP000887561"/>
    </source>
</evidence>
<evidence type="ECO:0000256" key="1">
    <source>
        <dbReference type="SAM" id="MobiDB-lite"/>
    </source>
</evidence>
<proteinExistence type="predicted"/>
<feature type="region of interest" description="Disordered" evidence="1">
    <location>
        <begin position="64"/>
        <end position="111"/>
    </location>
</feature>
<protein>
    <submittedName>
        <fullName evidence="3">Uncharacterized protein</fullName>
    </submittedName>
</protein>
<evidence type="ECO:0000313" key="3">
    <source>
        <dbReference type="WBParaSite" id="scaffold622_cov424.g1435"/>
    </source>
</evidence>
<reference evidence="3" key="1">
    <citation type="submission" date="2022-11" db="UniProtKB">
        <authorList>
            <consortium name="WormBaseParasite"/>
        </authorList>
    </citation>
    <scope>IDENTIFICATION</scope>
</reference>
<sequence length="153" mass="17005">MGINIYGTDESSDKTLNLFPIHGDKQGTGASEPVYQYYQFFPQQGGDSVHSSNPTEYASSYQNAQIGTSGHGGTYHEYYTGRNKDGPNKGKGHMNIEAKKSNAPKKAKHQHDVTLAQEEADYKESIMKMYQSGMQQGNKFIPKINYKKPEGSD</sequence>
<accession>A0A915MWY5</accession>
<name>A0A915MWY5_MELJA</name>
<feature type="compositionally biased region" description="Basic and acidic residues" evidence="1">
    <location>
        <begin position="82"/>
        <end position="100"/>
    </location>
</feature>
<dbReference type="AlphaFoldDB" id="A0A915MWY5"/>
<dbReference type="Proteomes" id="UP000887561">
    <property type="component" value="Unplaced"/>
</dbReference>
<organism evidence="2 3">
    <name type="scientific">Meloidogyne javanica</name>
    <name type="common">Root-knot nematode worm</name>
    <dbReference type="NCBI Taxonomy" id="6303"/>
    <lineage>
        <taxon>Eukaryota</taxon>
        <taxon>Metazoa</taxon>
        <taxon>Ecdysozoa</taxon>
        <taxon>Nematoda</taxon>
        <taxon>Chromadorea</taxon>
        <taxon>Rhabditida</taxon>
        <taxon>Tylenchina</taxon>
        <taxon>Tylenchomorpha</taxon>
        <taxon>Tylenchoidea</taxon>
        <taxon>Meloidogynidae</taxon>
        <taxon>Meloidogyninae</taxon>
        <taxon>Meloidogyne</taxon>
        <taxon>Meloidogyne incognita group</taxon>
    </lineage>
</organism>
<dbReference type="WBParaSite" id="scaffold622_cov424.g1435">
    <property type="protein sequence ID" value="scaffold622_cov424.g1435"/>
    <property type="gene ID" value="scaffold622_cov424.g1435"/>
</dbReference>